<dbReference type="SUPFAM" id="SSF56672">
    <property type="entry name" value="DNA/RNA polymerases"/>
    <property type="match status" value="1"/>
</dbReference>
<keyword evidence="5" id="KW-0378">Hydrolase</keyword>
<dbReference type="OrthoDB" id="5550292at2759"/>
<dbReference type="EMBL" id="BSXT01018901">
    <property type="protein sequence ID" value="GMG15770.1"/>
    <property type="molecule type" value="Genomic_DNA"/>
</dbReference>
<accession>A0A9W6YMI9</accession>
<dbReference type="PANTHER" id="PTHR37984">
    <property type="entry name" value="PROTEIN CBG26694"/>
    <property type="match status" value="1"/>
</dbReference>
<keyword evidence="2" id="KW-0548">Nucleotidyltransferase</keyword>
<protein>
    <submittedName>
        <fullName evidence="8">Unnamed protein product</fullName>
    </submittedName>
</protein>
<gene>
    <name evidence="8" type="ORF">Pfra01_002954300</name>
</gene>
<evidence type="ECO:0000256" key="3">
    <source>
        <dbReference type="ARBA" id="ARBA00022722"/>
    </source>
</evidence>
<evidence type="ECO:0000256" key="1">
    <source>
        <dbReference type="ARBA" id="ARBA00022679"/>
    </source>
</evidence>
<keyword evidence="9" id="KW-1185">Reference proteome</keyword>
<keyword evidence="6" id="KW-0695">RNA-directed DNA polymerase</keyword>
<feature type="domain" description="Reverse transcriptase RNase H-like" evidence="7">
    <location>
        <begin position="151"/>
        <end position="256"/>
    </location>
</feature>
<dbReference type="GO" id="GO:0004519">
    <property type="term" value="F:endonuclease activity"/>
    <property type="evidence" value="ECO:0007669"/>
    <property type="project" value="UniProtKB-KW"/>
</dbReference>
<dbReference type="Proteomes" id="UP001165121">
    <property type="component" value="Unassembled WGS sequence"/>
</dbReference>
<dbReference type="InterPro" id="IPR041373">
    <property type="entry name" value="RT_RNaseH"/>
</dbReference>
<proteinExistence type="predicted"/>
<dbReference type="GO" id="GO:0016787">
    <property type="term" value="F:hydrolase activity"/>
    <property type="evidence" value="ECO:0007669"/>
    <property type="project" value="UniProtKB-KW"/>
</dbReference>
<keyword evidence="3" id="KW-0540">Nuclease</keyword>
<dbReference type="GO" id="GO:0003964">
    <property type="term" value="F:RNA-directed DNA polymerase activity"/>
    <property type="evidence" value="ECO:0007669"/>
    <property type="project" value="UniProtKB-KW"/>
</dbReference>
<dbReference type="InterPro" id="IPR043502">
    <property type="entry name" value="DNA/RNA_pol_sf"/>
</dbReference>
<name>A0A9W6YMI9_9STRA</name>
<dbReference type="InterPro" id="IPR050951">
    <property type="entry name" value="Retrovirus_Pol_polyprotein"/>
</dbReference>
<evidence type="ECO:0000256" key="6">
    <source>
        <dbReference type="ARBA" id="ARBA00022918"/>
    </source>
</evidence>
<dbReference type="PANTHER" id="PTHR37984:SF5">
    <property type="entry name" value="PROTEIN NYNRIN-LIKE"/>
    <property type="match status" value="1"/>
</dbReference>
<keyword evidence="1" id="KW-0808">Transferase</keyword>
<dbReference type="Pfam" id="PF17917">
    <property type="entry name" value="RT_RNaseH"/>
    <property type="match status" value="1"/>
</dbReference>
<evidence type="ECO:0000313" key="9">
    <source>
        <dbReference type="Proteomes" id="UP001165121"/>
    </source>
</evidence>
<comment type="caution">
    <text evidence="8">The sequence shown here is derived from an EMBL/GenBank/DDBJ whole genome shotgun (WGS) entry which is preliminary data.</text>
</comment>
<dbReference type="Gene3D" id="3.30.70.270">
    <property type="match status" value="2"/>
</dbReference>
<evidence type="ECO:0000256" key="2">
    <source>
        <dbReference type="ARBA" id="ARBA00022695"/>
    </source>
</evidence>
<evidence type="ECO:0000256" key="4">
    <source>
        <dbReference type="ARBA" id="ARBA00022759"/>
    </source>
</evidence>
<sequence length="299" mass="34417">MRHFEHCDDIFVHSRASDEKKSLMGHLDHLREVLMCTRENLVYADTNKCIFGSEYIPFLVCFLGKDDVRADLEKMSAIAQWSLPASQKDLRKWLDQANYSHNYSANYAEMARPLTNPLKKDELWSSIAEAQQTFEPIKLRLQSAQILALPDDDRPFIVVYDVLDFAIGCALLQVDAEGREWVIPFQSRQIMAAEKNYPVHDKEHLAMKYALVKCRAHLLGRKPFVVYTDHASLRTATTSPHLSQRMARWLSVLTEYNFTVDLKLGKQNVLVDALPRRPDYDLAHLACLESPLNQQIREG</sequence>
<reference evidence="8" key="1">
    <citation type="submission" date="2023-04" db="EMBL/GenBank/DDBJ databases">
        <title>Phytophthora fragariaefolia NBRC 109709.</title>
        <authorList>
            <person name="Ichikawa N."/>
            <person name="Sato H."/>
            <person name="Tonouchi N."/>
        </authorList>
    </citation>
    <scope>NUCLEOTIDE SEQUENCE</scope>
    <source>
        <strain evidence="8">NBRC 109709</strain>
    </source>
</reference>
<dbReference type="InterPro" id="IPR043128">
    <property type="entry name" value="Rev_trsase/Diguanyl_cyclase"/>
</dbReference>
<evidence type="ECO:0000256" key="5">
    <source>
        <dbReference type="ARBA" id="ARBA00022801"/>
    </source>
</evidence>
<dbReference type="CDD" id="cd09274">
    <property type="entry name" value="RNase_HI_RT_Ty3"/>
    <property type="match status" value="1"/>
</dbReference>
<dbReference type="AlphaFoldDB" id="A0A9W6YMI9"/>
<keyword evidence="4" id="KW-0255">Endonuclease</keyword>
<organism evidence="8 9">
    <name type="scientific">Phytophthora fragariaefolia</name>
    <dbReference type="NCBI Taxonomy" id="1490495"/>
    <lineage>
        <taxon>Eukaryota</taxon>
        <taxon>Sar</taxon>
        <taxon>Stramenopiles</taxon>
        <taxon>Oomycota</taxon>
        <taxon>Peronosporomycetes</taxon>
        <taxon>Peronosporales</taxon>
        <taxon>Peronosporaceae</taxon>
        <taxon>Phytophthora</taxon>
    </lineage>
</organism>
<evidence type="ECO:0000259" key="7">
    <source>
        <dbReference type="Pfam" id="PF17917"/>
    </source>
</evidence>
<evidence type="ECO:0000313" key="8">
    <source>
        <dbReference type="EMBL" id="GMG15770.1"/>
    </source>
</evidence>